<evidence type="ECO:0000256" key="3">
    <source>
        <dbReference type="ARBA" id="ARBA00022989"/>
    </source>
</evidence>
<dbReference type="EMBL" id="BAABGP010000014">
    <property type="protein sequence ID" value="GAA4485871.1"/>
    <property type="molecule type" value="Genomic_DNA"/>
</dbReference>
<comment type="caution">
    <text evidence="7">The sequence shown here is derived from an EMBL/GenBank/DDBJ whole genome shotgun (WGS) entry which is preliminary data.</text>
</comment>
<feature type="transmembrane region" description="Helical" evidence="5">
    <location>
        <begin position="182"/>
        <end position="201"/>
    </location>
</feature>
<keyword evidence="8" id="KW-1185">Reference proteome</keyword>
<feature type="transmembrane region" description="Helical" evidence="5">
    <location>
        <begin position="419"/>
        <end position="435"/>
    </location>
</feature>
<evidence type="ECO:0000256" key="4">
    <source>
        <dbReference type="ARBA" id="ARBA00023136"/>
    </source>
</evidence>
<feature type="transmembrane region" description="Helical" evidence="5">
    <location>
        <begin position="208"/>
        <end position="241"/>
    </location>
</feature>
<feature type="transmembrane region" description="Helical" evidence="5">
    <location>
        <begin position="394"/>
        <end position="413"/>
    </location>
</feature>
<feature type="domain" description="O-antigen ligase-related" evidence="6">
    <location>
        <begin position="212"/>
        <end position="363"/>
    </location>
</feature>
<name>A0ABP8PEI6_9MICO</name>
<keyword evidence="4 5" id="KW-0472">Membrane</keyword>
<evidence type="ECO:0000256" key="1">
    <source>
        <dbReference type="ARBA" id="ARBA00004141"/>
    </source>
</evidence>
<proteinExistence type="predicted"/>
<feature type="transmembrane region" description="Helical" evidence="5">
    <location>
        <begin position="47"/>
        <end position="64"/>
    </location>
</feature>
<gene>
    <name evidence="7" type="ORF">GCM10023171_20870</name>
</gene>
<dbReference type="PANTHER" id="PTHR37422:SF13">
    <property type="entry name" value="LIPOPOLYSACCHARIDE BIOSYNTHESIS PROTEIN PA4999-RELATED"/>
    <property type="match status" value="1"/>
</dbReference>
<comment type="subcellular location">
    <subcellularLocation>
        <location evidence="1">Membrane</location>
        <topology evidence="1">Multi-pass membrane protein</topology>
    </subcellularLocation>
</comment>
<keyword evidence="2 5" id="KW-0812">Transmembrane</keyword>
<evidence type="ECO:0000259" key="6">
    <source>
        <dbReference type="Pfam" id="PF04932"/>
    </source>
</evidence>
<sequence>MTVQVRTTRTTSQPADPESLSRIGFALAALAAPVSALNPILPHVGPVSAFTAYSLLMFVYGVFHMRRRPPNGLRRFIIVFCIPILAITLPAIVIHFGAAHIFAEAVVVSGGVLITLGLIALPSTLLTIRAVLAGWLLASISTTVLAIIELTTGRHFGPSYLDANPGASKTGVVTVFFNPNNYAAFLTLTIPLLIAGAALATRTWTRRAYYLAAIASVPIMIATSSRFGVAALLLGVAVWMILRIRSHFAQAFVLAFALLGVVLVFKFLQANSAGEISSSASGADYAIKLFGVEITSDSSLVARWNLMLNGFDMIDRAPFGSGPGGYELVALDQGTSRMTFGMINPHNGAIEFLTQYGVILGAIAVSVTIALFVNSIRSNKLLHSSAPERTLASASVCMIACLPLIFSMHSTFLNVPHEWAGFATIAVVAVYLHQLRATKAPKQHENTHG</sequence>
<feature type="transmembrane region" description="Helical" evidence="5">
    <location>
        <begin position="128"/>
        <end position="148"/>
    </location>
</feature>
<organism evidence="7 8">
    <name type="scientific">Microbacterium panaciterrae</name>
    <dbReference type="NCBI Taxonomy" id="985759"/>
    <lineage>
        <taxon>Bacteria</taxon>
        <taxon>Bacillati</taxon>
        <taxon>Actinomycetota</taxon>
        <taxon>Actinomycetes</taxon>
        <taxon>Micrococcales</taxon>
        <taxon>Microbacteriaceae</taxon>
        <taxon>Microbacterium</taxon>
    </lineage>
</organism>
<protein>
    <recommendedName>
        <fullName evidence="6">O-antigen ligase-related domain-containing protein</fullName>
    </recommendedName>
</protein>
<accession>A0ABP8PEI6</accession>
<keyword evidence="3 5" id="KW-1133">Transmembrane helix</keyword>
<evidence type="ECO:0000313" key="8">
    <source>
        <dbReference type="Proteomes" id="UP001500731"/>
    </source>
</evidence>
<feature type="transmembrane region" description="Helical" evidence="5">
    <location>
        <begin position="247"/>
        <end position="268"/>
    </location>
</feature>
<evidence type="ECO:0000256" key="2">
    <source>
        <dbReference type="ARBA" id="ARBA00022692"/>
    </source>
</evidence>
<dbReference type="RefSeq" id="WP_345186730.1">
    <property type="nucleotide sequence ID" value="NZ_BAABGP010000014.1"/>
</dbReference>
<dbReference type="InterPro" id="IPR007016">
    <property type="entry name" value="O-antigen_ligase-rel_domated"/>
</dbReference>
<feature type="transmembrane region" description="Helical" evidence="5">
    <location>
        <begin position="101"/>
        <end position="121"/>
    </location>
</feature>
<evidence type="ECO:0000256" key="5">
    <source>
        <dbReference type="SAM" id="Phobius"/>
    </source>
</evidence>
<feature type="transmembrane region" description="Helical" evidence="5">
    <location>
        <begin position="76"/>
        <end position="95"/>
    </location>
</feature>
<dbReference type="PANTHER" id="PTHR37422">
    <property type="entry name" value="TEICHURONIC ACID BIOSYNTHESIS PROTEIN TUAE"/>
    <property type="match status" value="1"/>
</dbReference>
<reference evidence="8" key="1">
    <citation type="journal article" date="2019" name="Int. J. Syst. Evol. Microbiol.">
        <title>The Global Catalogue of Microorganisms (GCM) 10K type strain sequencing project: providing services to taxonomists for standard genome sequencing and annotation.</title>
        <authorList>
            <consortium name="The Broad Institute Genomics Platform"/>
            <consortium name="The Broad Institute Genome Sequencing Center for Infectious Disease"/>
            <person name="Wu L."/>
            <person name="Ma J."/>
        </authorList>
    </citation>
    <scope>NUCLEOTIDE SEQUENCE [LARGE SCALE GENOMIC DNA]</scope>
    <source>
        <strain evidence="8">JCM 17839</strain>
    </source>
</reference>
<feature type="transmembrane region" description="Helical" evidence="5">
    <location>
        <begin position="20"/>
        <end position="41"/>
    </location>
</feature>
<dbReference type="Pfam" id="PF04932">
    <property type="entry name" value="Wzy_C"/>
    <property type="match status" value="1"/>
</dbReference>
<dbReference type="InterPro" id="IPR051533">
    <property type="entry name" value="WaaL-like"/>
</dbReference>
<feature type="transmembrane region" description="Helical" evidence="5">
    <location>
        <begin position="352"/>
        <end position="373"/>
    </location>
</feature>
<evidence type="ECO:0000313" key="7">
    <source>
        <dbReference type="EMBL" id="GAA4485871.1"/>
    </source>
</evidence>
<dbReference type="Proteomes" id="UP001500731">
    <property type="component" value="Unassembled WGS sequence"/>
</dbReference>